<evidence type="ECO:0000313" key="2">
    <source>
        <dbReference type="Proteomes" id="UP000683925"/>
    </source>
</evidence>
<dbReference type="EMBL" id="CAJJDP010000225">
    <property type="protein sequence ID" value="CAD8215275.1"/>
    <property type="molecule type" value="Genomic_DNA"/>
</dbReference>
<proteinExistence type="predicted"/>
<dbReference type="Proteomes" id="UP000683925">
    <property type="component" value="Unassembled WGS sequence"/>
</dbReference>
<reference evidence="1" key="1">
    <citation type="submission" date="2021-01" db="EMBL/GenBank/DDBJ databases">
        <authorList>
            <consortium name="Genoscope - CEA"/>
            <person name="William W."/>
        </authorList>
    </citation>
    <scope>NUCLEOTIDE SEQUENCE</scope>
</reference>
<name>A0A8S1YLK7_PAROT</name>
<keyword evidence="2" id="KW-1185">Reference proteome</keyword>
<sequence>MTKALFLTLYLKTVFTDYVFILDPEQPFIVTEFEVSEIKYEAKAVFWQGAWFQFLLLTSIIQAYSIGILDSYCYHLYSVNFKNVIL</sequence>
<protein>
    <submittedName>
        <fullName evidence="1">Uncharacterized protein</fullName>
    </submittedName>
</protein>
<comment type="caution">
    <text evidence="1">The sequence shown here is derived from an EMBL/GenBank/DDBJ whole genome shotgun (WGS) entry which is preliminary data.</text>
</comment>
<accession>A0A8S1YLK7</accession>
<dbReference type="AlphaFoldDB" id="A0A8S1YLK7"/>
<evidence type="ECO:0000313" key="1">
    <source>
        <dbReference type="EMBL" id="CAD8215275.1"/>
    </source>
</evidence>
<organism evidence="1 2">
    <name type="scientific">Paramecium octaurelia</name>
    <dbReference type="NCBI Taxonomy" id="43137"/>
    <lineage>
        <taxon>Eukaryota</taxon>
        <taxon>Sar</taxon>
        <taxon>Alveolata</taxon>
        <taxon>Ciliophora</taxon>
        <taxon>Intramacronucleata</taxon>
        <taxon>Oligohymenophorea</taxon>
        <taxon>Peniculida</taxon>
        <taxon>Parameciidae</taxon>
        <taxon>Paramecium</taxon>
    </lineage>
</organism>
<gene>
    <name evidence="1" type="ORF">POCTA_138.1.T2210006</name>
</gene>